<dbReference type="Proteomes" id="UP000094336">
    <property type="component" value="Unassembled WGS sequence"/>
</dbReference>
<comment type="similarity">
    <text evidence="1">Belongs to the syntaxin family.</text>
</comment>
<keyword evidence="2" id="KW-0812">Transmembrane</keyword>
<feature type="transmembrane region" description="Helical" evidence="2">
    <location>
        <begin position="241"/>
        <end position="259"/>
    </location>
</feature>
<reference evidence="5" key="1">
    <citation type="submission" date="2016-05" db="EMBL/GenBank/DDBJ databases">
        <title>Comparative genomics of biotechnologically important yeasts.</title>
        <authorList>
            <consortium name="DOE Joint Genome Institute"/>
            <person name="Riley R."/>
            <person name="Haridas S."/>
            <person name="Wolfe K.H."/>
            <person name="Lopes M.R."/>
            <person name="Hittinger C.T."/>
            <person name="Goker M."/>
            <person name="Salamov A."/>
            <person name="Wisecaver J."/>
            <person name="Long T.M."/>
            <person name="Aerts A.L."/>
            <person name="Barry K."/>
            <person name="Choi C."/>
            <person name="Clum A."/>
            <person name="Coughlan A.Y."/>
            <person name="Deshpande S."/>
            <person name="Douglass A.P."/>
            <person name="Hanson S.J."/>
            <person name="Klenk H.-P."/>
            <person name="Labutti K."/>
            <person name="Lapidus A."/>
            <person name="Lindquist E."/>
            <person name="Lipzen A."/>
            <person name="Meier-Kolthoff J.P."/>
            <person name="Ohm R.A."/>
            <person name="Otillar R.P."/>
            <person name="Pangilinan J."/>
            <person name="Peng Y."/>
            <person name="Rokas A."/>
            <person name="Rosa C.A."/>
            <person name="Scheuner C."/>
            <person name="Sibirny A.A."/>
            <person name="Slot J.C."/>
            <person name="Stielow J.B."/>
            <person name="Sun H."/>
            <person name="Kurtzman C.P."/>
            <person name="Blackwell M."/>
            <person name="Grigoriev I.V."/>
            <person name="Jeffries T.W."/>
        </authorList>
    </citation>
    <scope>NUCLEOTIDE SEQUENCE [LARGE SCALE GENOMIC DNA]</scope>
    <source>
        <strain evidence="5">NRRL Y-12698</strain>
    </source>
</reference>
<dbReference type="SMART" id="SM00397">
    <property type="entry name" value="t_SNARE"/>
    <property type="match status" value="1"/>
</dbReference>
<keyword evidence="5" id="KW-1185">Reference proteome</keyword>
<sequence length="260" mass="29107">MTTPYTDTPEFDTAASQISNCLFEINNDLVSLSRQIKSLGKADSGVDSVAFDAAKTRTVALIGQLNDSFKGLRDATNAQKALIEDLEAGGVELTTTQSFTRNKLMREVKASLAEFSNLQKTYNEVNLRLNEESRVAMAQTEEEEPQESQQLIIEHEPLNAEELEYHQNLVEQREREIAQIQHGVDELNEIFRDLGTIVTEQGTMVDNIESNLYTVADETRMAGRELHKALRYQRRSGGRSCCLLLILSVVMGVVMLAMFA</sequence>
<evidence type="ECO:0000256" key="1">
    <source>
        <dbReference type="ARBA" id="ARBA00009063"/>
    </source>
</evidence>
<evidence type="ECO:0000313" key="5">
    <source>
        <dbReference type="Proteomes" id="UP000094336"/>
    </source>
</evidence>
<name>A0A1E3QV45_9ASCO</name>
<dbReference type="GO" id="GO:0005794">
    <property type="term" value="C:Golgi apparatus"/>
    <property type="evidence" value="ECO:0007669"/>
    <property type="project" value="EnsemblFungi"/>
</dbReference>
<dbReference type="Pfam" id="PF05739">
    <property type="entry name" value="SNARE"/>
    <property type="match status" value="1"/>
</dbReference>
<dbReference type="PANTHER" id="PTHR19957:SF38">
    <property type="entry name" value="LD27581P"/>
    <property type="match status" value="1"/>
</dbReference>
<dbReference type="GO" id="GO:0031201">
    <property type="term" value="C:SNARE complex"/>
    <property type="evidence" value="ECO:0007669"/>
    <property type="project" value="TreeGrafter"/>
</dbReference>
<accession>A0A1E3QV45</accession>
<dbReference type="STRING" id="984486.A0A1E3QV45"/>
<dbReference type="GO" id="GO:0006906">
    <property type="term" value="P:vesicle fusion"/>
    <property type="evidence" value="ECO:0007669"/>
    <property type="project" value="TreeGrafter"/>
</dbReference>
<dbReference type="EMBL" id="KV454427">
    <property type="protein sequence ID" value="ODQ81541.1"/>
    <property type="molecule type" value="Genomic_DNA"/>
</dbReference>
<gene>
    <name evidence="4" type="ORF">BABINDRAFT_159817</name>
</gene>
<dbReference type="GO" id="GO:0006896">
    <property type="term" value="P:Golgi to vacuole transport"/>
    <property type="evidence" value="ECO:0007669"/>
    <property type="project" value="EnsemblFungi"/>
</dbReference>
<dbReference type="CDD" id="cd15840">
    <property type="entry name" value="SNARE_Qa"/>
    <property type="match status" value="1"/>
</dbReference>
<dbReference type="InterPro" id="IPR006011">
    <property type="entry name" value="Syntaxin_N"/>
</dbReference>
<dbReference type="RefSeq" id="XP_018986869.1">
    <property type="nucleotide sequence ID" value="XM_019127899.1"/>
</dbReference>
<dbReference type="Gene3D" id="1.20.5.110">
    <property type="match status" value="1"/>
</dbReference>
<dbReference type="GO" id="GO:0005484">
    <property type="term" value="F:SNAP receptor activity"/>
    <property type="evidence" value="ECO:0007669"/>
    <property type="project" value="EnsemblFungi"/>
</dbReference>
<dbReference type="GO" id="GO:0048278">
    <property type="term" value="P:vesicle docking"/>
    <property type="evidence" value="ECO:0007669"/>
    <property type="project" value="TreeGrafter"/>
</dbReference>
<proteinExistence type="inferred from homology"/>
<dbReference type="InterPro" id="IPR006012">
    <property type="entry name" value="Syntaxin/epimorphin_CS"/>
</dbReference>
<dbReference type="GO" id="GO:0032258">
    <property type="term" value="P:cytoplasm to vacuole targeting by the Cvt pathway"/>
    <property type="evidence" value="ECO:0007669"/>
    <property type="project" value="EnsemblFungi"/>
</dbReference>
<dbReference type="GO" id="GO:0000011">
    <property type="term" value="P:vacuole inheritance"/>
    <property type="evidence" value="ECO:0007669"/>
    <property type="project" value="EnsemblFungi"/>
</dbReference>
<dbReference type="PANTHER" id="PTHR19957">
    <property type="entry name" value="SYNTAXIN"/>
    <property type="match status" value="1"/>
</dbReference>
<dbReference type="PROSITE" id="PS50192">
    <property type="entry name" value="T_SNARE"/>
    <property type="match status" value="1"/>
</dbReference>
<dbReference type="SUPFAM" id="SSF47661">
    <property type="entry name" value="t-snare proteins"/>
    <property type="match status" value="1"/>
</dbReference>
<evidence type="ECO:0000313" key="4">
    <source>
        <dbReference type="EMBL" id="ODQ81541.1"/>
    </source>
</evidence>
<protein>
    <recommendedName>
        <fullName evidence="3">t-SNARE coiled-coil homology domain-containing protein</fullName>
    </recommendedName>
</protein>
<feature type="domain" description="T-SNARE coiled-coil homology" evidence="3">
    <location>
        <begin position="167"/>
        <end position="229"/>
    </location>
</feature>
<dbReference type="Gene3D" id="1.20.58.70">
    <property type="match status" value="1"/>
</dbReference>
<dbReference type="GO" id="GO:0000149">
    <property type="term" value="F:SNARE binding"/>
    <property type="evidence" value="ECO:0007669"/>
    <property type="project" value="TreeGrafter"/>
</dbReference>
<dbReference type="Pfam" id="PF14523">
    <property type="entry name" value="Syntaxin_2"/>
    <property type="match status" value="1"/>
</dbReference>
<dbReference type="OrthoDB" id="364348at2759"/>
<dbReference type="GO" id="GO:0005768">
    <property type="term" value="C:endosome"/>
    <property type="evidence" value="ECO:0007669"/>
    <property type="project" value="EnsemblFungi"/>
</dbReference>
<dbReference type="InterPro" id="IPR000727">
    <property type="entry name" value="T_SNARE_dom"/>
</dbReference>
<dbReference type="GeneID" id="30145752"/>
<dbReference type="FunFam" id="1.20.5.110:FF:000059">
    <property type="entry name" value="Related to syntaxin 12"/>
    <property type="match status" value="1"/>
</dbReference>
<evidence type="ECO:0000259" key="3">
    <source>
        <dbReference type="PROSITE" id="PS50192"/>
    </source>
</evidence>
<dbReference type="PROSITE" id="PS00914">
    <property type="entry name" value="SYNTAXIN"/>
    <property type="match status" value="1"/>
</dbReference>
<dbReference type="InterPro" id="IPR010989">
    <property type="entry name" value="SNARE"/>
</dbReference>
<dbReference type="GO" id="GO:0016236">
    <property type="term" value="P:macroautophagy"/>
    <property type="evidence" value="ECO:0007669"/>
    <property type="project" value="EnsemblFungi"/>
</dbReference>
<evidence type="ECO:0000256" key="2">
    <source>
        <dbReference type="SAM" id="Phobius"/>
    </source>
</evidence>
<dbReference type="AlphaFoldDB" id="A0A1E3QV45"/>
<keyword evidence="2" id="KW-1133">Transmembrane helix</keyword>
<keyword evidence="2" id="KW-0472">Membrane</keyword>
<dbReference type="InterPro" id="IPR045242">
    <property type="entry name" value="Syntaxin"/>
</dbReference>
<organism evidence="4 5">
    <name type="scientific">Babjeviella inositovora NRRL Y-12698</name>
    <dbReference type="NCBI Taxonomy" id="984486"/>
    <lineage>
        <taxon>Eukaryota</taxon>
        <taxon>Fungi</taxon>
        <taxon>Dikarya</taxon>
        <taxon>Ascomycota</taxon>
        <taxon>Saccharomycotina</taxon>
        <taxon>Pichiomycetes</taxon>
        <taxon>Serinales incertae sedis</taxon>
        <taxon>Babjeviella</taxon>
    </lineage>
</organism>